<evidence type="ECO:0008006" key="3">
    <source>
        <dbReference type="Google" id="ProtNLM"/>
    </source>
</evidence>
<dbReference type="EMBL" id="JAMXFA010000008">
    <property type="protein sequence ID" value="MCT7977727.1"/>
    <property type="molecule type" value="Genomic_DNA"/>
</dbReference>
<sequence>MSVKFLLDTNIISESMKLQPSDIFLARFRQNLEESAVSEAMPLGLSHQ</sequence>
<name>A0ABT2N4Y5_9CYAN</name>
<evidence type="ECO:0000313" key="2">
    <source>
        <dbReference type="Proteomes" id="UP001525961"/>
    </source>
</evidence>
<dbReference type="RefSeq" id="WP_261235190.1">
    <property type="nucleotide sequence ID" value="NZ_JAMXFA010000008.1"/>
</dbReference>
<protein>
    <recommendedName>
        <fullName evidence="3">PIN domain-containing protein</fullName>
    </recommendedName>
</protein>
<organism evidence="1 2">
    <name type="scientific">Laspinema olomoucense D3b</name>
    <dbReference type="NCBI Taxonomy" id="2953688"/>
    <lineage>
        <taxon>Bacteria</taxon>
        <taxon>Bacillati</taxon>
        <taxon>Cyanobacteriota</taxon>
        <taxon>Cyanophyceae</taxon>
        <taxon>Oscillatoriophycideae</taxon>
        <taxon>Oscillatoriales</taxon>
        <taxon>Laspinemataceae</taxon>
        <taxon>Laspinema</taxon>
        <taxon>Laspinema olomoucense</taxon>
    </lineage>
</organism>
<proteinExistence type="predicted"/>
<comment type="caution">
    <text evidence="1">The sequence shown here is derived from an EMBL/GenBank/DDBJ whole genome shotgun (WGS) entry which is preliminary data.</text>
</comment>
<evidence type="ECO:0000313" key="1">
    <source>
        <dbReference type="EMBL" id="MCT7977727.1"/>
    </source>
</evidence>
<gene>
    <name evidence="1" type="ORF">NG792_08420</name>
</gene>
<accession>A0ABT2N4Y5</accession>
<dbReference type="Proteomes" id="UP001525961">
    <property type="component" value="Unassembled WGS sequence"/>
</dbReference>
<keyword evidence="2" id="KW-1185">Reference proteome</keyword>
<reference evidence="1 2" key="1">
    <citation type="journal article" date="2022" name="Front. Microbiol.">
        <title>High genomic differentiation and limited gene flow indicate recent cryptic speciation within the genus Laspinema (cyanobacteria).</title>
        <authorList>
            <person name="Stanojkovic A."/>
            <person name="Skoupy S."/>
            <person name="Skaloud P."/>
            <person name="Dvorak P."/>
        </authorList>
    </citation>
    <scope>NUCLEOTIDE SEQUENCE [LARGE SCALE GENOMIC DNA]</scope>
    <source>
        <strain evidence="1 2">D3b</strain>
    </source>
</reference>